<keyword evidence="1" id="KW-0812">Transmembrane</keyword>
<protein>
    <submittedName>
        <fullName evidence="2">Uncharacterized protein</fullName>
    </submittedName>
</protein>
<accession>A0A0S6W003</accession>
<evidence type="ECO:0000313" key="3">
    <source>
        <dbReference type="Proteomes" id="UP000030700"/>
    </source>
</evidence>
<dbReference type="Proteomes" id="UP000030700">
    <property type="component" value="Unassembled WGS sequence"/>
</dbReference>
<gene>
    <name evidence="2" type="ORF">U14_04150</name>
</gene>
<feature type="transmembrane region" description="Helical" evidence="1">
    <location>
        <begin position="39"/>
        <end position="58"/>
    </location>
</feature>
<dbReference type="EMBL" id="DF820459">
    <property type="protein sequence ID" value="GAK52893.1"/>
    <property type="molecule type" value="Genomic_DNA"/>
</dbReference>
<keyword evidence="1" id="KW-0472">Membrane</keyword>
<evidence type="ECO:0000313" key="2">
    <source>
        <dbReference type="EMBL" id="GAK52893.1"/>
    </source>
</evidence>
<proteinExistence type="predicted"/>
<dbReference type="HOGENOM" id="CLU_2803719_0_0_0"/>
<name>A0A0S6W003_9BACT</name>
<sequence length="67" mass="7705">MICDVLVFVRTSTHAACDEKRFSVSKEKKVMMMEERNELGYRILSLVQIVCIFFKMTLQSVGNDIGD</sequence>
<evidence type="ECO:0000256" key="1">
    <source>
        <dbReference type="SAM" id="Phobius"/>
    </source>
</evidence>
<reference evidence="2" key="1">
    <citation type="journal article" date="2015" name="PeerJ">
        <title>First genomic representation of candidate bacterial phylum KSB3 points to enhanced environmental sensing as a trigger of wastewater bulking.</title>
        <authorList>
            <person name="Sekiguchi Y."/>
            <person name="Ohashi A."/>
            <person name="Parks D.H."/>
            <person name="Yamauchi T."/>
            <person name="Tyson G.W."/>
            <person name="Hugenholtz P."/>
        </authorList>
    </citation>
    <scope>NUCLEOTIDE SEQUENCE [LARGE SCALE GENOMIC DNA]</scope>
</reference>
<dbReference type="AlphaFoldDB" id="A0A0S6W003"/>
<keyword evidence="3" id="KW-1185">Reference proteome</keyword>
<keyword evidence="1" id="KW-1133">Transmembrane helix</keyword>
<organism evidence="2">
    <name type="scientific">Candidatus Moduliflexus flocculans</name>
    <dbReference type="NCBI Taxonomy" id="1499966"/>
    <lineage>
        <taxon>Bacteria</taxon>
        <taxon>Candidatus Moduliflexota</taxon>
        <taxon>Candidatus Moduliflexia</taxon>
        <taxon>Candidatus Moduliflexales</taxon>
        <taxon>Candidatus Moduliflexaceae</taxon>
    </lineage>
</organism>